<comment type="caution">
    <text evidence="3">The sequence shown here is derived from an EMBL/GenBank/DDBJ whole genome shotgun (WGS) entry which is preliminary data.</text>
</comment>
<evidence type="ECO:0000313" key="3">
    <source>
        <dbReference type="EMBL" id="RYJ53066.1"/>
    </source>
</evidence>
<keyword evidence="4" id="KW-1185">Reference proteome</keyword>
<protein>
    <recommendedName>
        <fullName evidence="2">Putative auto-transporter adhesin head GIN domain-containing protein</fullName>
    </recommendedName>
</protein>
<accession>A0A482TZU1</accession>
<keyword evidence="1" id="KW-0732">Signal</keyword>
<dbReference type="InterPro" id="IPR021255">
    <property type="entry name" value="DUF2807"/>
</dbReference>
<dbReference type="RefSeq" id="WP_113664886.1">
    <property type="nucleotide sequence ID" value="NZ_QNVY02000001.1"/>
</dbReference>
<feature type="signal peptide" evidence="1">
    <location>
        <begin position="1"/>
        <end position="18"/>
    </location>
</feature>
<feature type="domain" description="Putative auto-transporter adhesin head GIN" evidence="2">
    <location>
        <begin position="36"/>
        <end position="202"/>
    </location>
</feature>
<gene>
    <name evidence="3" type="ORF">DR871_003205</name>
</gene>
<dbReference type="Gene3D" id="2.160.20.120">
    <property type="match status" value="1"/>
</dbReference>
<dbReference type="Pfam" id="PF10988">
    <property type="entry name" value="DUF2807"/>
    <property type="match status" value="1"/>
</dbReference>
<dbReference type="AlphaFoldDB" id="A0A482TZU1"/>
<dbReference type="EMBL" id="QNVY02000001">
    <property type="protein sequence ID" value="RYJ53066.1"/>
    <property type="molecule type" value="Genomic_DNA"/>
</dbReference>
<name>A0A482TZU1_9FLAO</name>
<organism evidence="3 4">
    <name type="scientific">Flavobacterium petrolei</name>
    <dbReference type="NCBI Taxonomy" id="2259594"/>
    <lineage>
        <taxon>Bacteria</taxon>
        <taxon>Pseudomonadati</taxon>
        <taxon>Bacteroidota</taxon>
        <taxon>Flavobacteriia</taxon>
        <taxon>Flavobacteriales</taxon>
        <taxon>Flavobacteriaceae</taxon>
        <taxon>Flavobacterium</taxon>
    </lineage>
</organism>
<dbReference type="OrthoDB" id="945689at2"/>
<proteinExistence type="predicted"/>
<evidence type="ECO:0000256" key="1">
    <source>
        <dbReference type="SAM" id="SignalP"/>
    </source>
</evidence>
<sequence length="221" mass="24118">MKKIFFAIVLIITSFANAQLKGSGKIVTKTFYYKNFDKVYFEDLDGKIEVEIGKPWSILITIDDNLESLLHLSENVSENELKIQFKGNKDNQMYVENTNLKIKITMPEASVIKNSGNSNLSVQNISGRYFKLENTGNGDSNVSGTIDVLDIIKIGNGDVDASNLNVKKAELKSTGNGDLTVNVSETLSARLTGNGDIINTGKANFDSGSKKSGNGDLILKL</sequence>
<evidence type="ECO:0000313" key="4">
    <source>
        <dbReference type="Proteomes" id="UP000253235"/>
    </source>
</evidence>
<feature type="chain" id="PRO_5019747061" description="Putative auto-transporter adhesin head GIN domain-containing protein" evidence="1">
    <location>
        <begin position="19"/>
        <end position="221"/>
    </location>
</feature>
<reference evidence="3 4" key="1">
    <citation type="submission" date="2019-01" db="EMBL/GenBank/DDBJ databases">
        <title>Flavobacterium sp. nov. isolated from arctic soil.</title>
        <authorList>
            <person name="Kim D.-U."/>
        </authorList>
    </citation>
    <scope>NUCLEOTIDE SEQUENCE [LARGE SCALE GENOMIC DNA]</scope>
    <source>
        <strain evidence="3 4">Kopri-42</strain>
    </source>
</reference>
<dbReference type="Proteomes" id="UP000253235">
    <property type="component" value="Unassembled WGS sequence"/>
</dbReference>
<evidence type="ECO:0000259" key="2">
    <source>
        <dbReference type="Pfam" id="PF10988"/>
    </source>
</evidence>